<dbReference type="Gene3D" id="1.20.120.20">
    <property type="entry name" value="Apolipoprotein"/>
    <property type="match status" value="1"/>
</dbReference>
<evidence type="ECO:0000256" key="2">
    <source>
        <dbReference type="ARBA" id="ARBA00022737"/>
    </source>
</evidence>
<dbReference type="GO" id="GO:0042393">
    <property type="term" value="F:histone binding"/>
    <property type="evidence" value="ECO:0007669"/>
    <property type="project" value="TreeGrafter"/>
</dbReference>
<dbReference type="SUPFAM" id="SSF50998">
    <property type="entry name" value="Quinoprotein alcohol dehydrogenase-like"/>
    <property type="match status" value="1"/>
</dbReference>
<keyword evidence="1 3" id="KW-0853">WD repeat</keyword>
<protein>
    <submittedName>
        <fullName evidence="6">WD_REPEATS_REGION domain-containing protein</fullName>
    </submittedName>
</protein>
<evidence type="ECO:0000256" key="3">
    <source>
        <dbReference type="PROSITE-ProRule" id="PRU00221"/>
    </source>
</evidence>
<dbReference type="GO" id="GO:0048188">
    <property type="term" value="C:Set1C/COMPASS complex"/>
    <property type="evidence" value="ECO:0007669"/>
    <property type="project" value="TreeGrafter"/>
</dbReference>
<dbReference type="WBParaSite" id="maker-uti_cns_0015636-snap-gene-0.2-mRNA-1">
    <property type="protein sequence ID" value="maker-uti_cns_0015636-snap-gene-0.2-mRNA-1"/>
    <property type="gene ID" value="maker-uti_cns_0015636-snap-gene-0.2"/>
</dbReference>
<dbReference type="SMART" id="SM00320">
    <property type="entry name" value="WD40"/>
    <property type="match status" value="13"/>
</dbReference>
<dbReference type="InterPro" id="IPR015943">
    <property type="entry name" value="WD40/YVTN_repeat-like_dom_sf"/>
</dbReference>
<feature type="region of interest" description="Disordered" evidence="4">
    <location>
        <begin position="984"/>
        <end position="1020"/>
    </location>
</feature>
<dbReference type="PANTHER" id="PTHR22847:SF637">
    <property type="entry name" value="WD REPEAT DOMAIN 5B"/>
    <property type="match status" value="1"/>
</dbReference>
<name>A0A1I8ISW5_9PLAT</name>
<dbReference type="Gene3D" id="2.130.10.10">
    <property type="entry name" value="YVTN repeat-like/Quinoprotein amine dehydrogenase"/>
    <property type="match status" value="4"/>
</dbReference>
<feature type="repeat" description="WD" evidence="3">
    <location>
        <begin position="613"/>
        <end position="645"/>
    </location>
</feature>
<dbReference type="Pfam" id="PF00400">
    <property type="entry name" value="WD40"/>
    <property type="match status" value="4"/>
</dbReference>
<evidence type="ECO:0000256" key="1">
    <source>
        <dbReference type="ARBA" id="ARBA00022574"/>
    </source>
</evidence>
<evidence type="ECO:0000256" key="4">
    <source>
        <dbReference type="SAM" id="MobiDB-lite"/>
    </source>
</evidence>
<dbReference type="SUPFAM" id="SSF50978">
    <property type="entry name" value="WD40 repeat-like"/>
    <property type="match status" value="1"/>
</dbReference>
<feature type="compositionally biased region" description="Low complexity" evidence="4">
    <location>
        <begin position="999"/>
        <end position="1013"/>
    </location>
</feature>
<feature type="region of interest" description="Disordered" evidence="4">
    <location>
        <begin position="396"/>
        <end position="425"/>
    </location>
</feature>
<dbReference type="SUPFAM" id="SSF58113">
    <property type="entry name" value="Apolipoprotein A-I"/>
    <property type="match status" value="1"/>
</dbReference>
<dbReference type="InterPro" id="IPR036322">
    <property type="entry name" value="WD40_repeat_dom_sf"/>
</dbReference>
<organism evidence="5 6">
    <name type="scientific">Macrostomum lignano</name>
    <dbReference type="NCBI Taxonomy" id="282301"/>
    <lineage>
        <taxon>Eukaryota</taxon>
        <taxon>Metazoa</taxon>
        <taxon>Spiralia</taxon>
        <taxon>Lophotrochozoa</taxon>
        <taxon>Platyhelminthes</taxon>
        <taxon>Rhabditophora</taxon>
        <taxon>Macrostomorpha</taxon>
        <taxon>Macrostomida</taxon>
        <taxon>Macrostomidae</taxon>
        <taxon>Macrostomum</taxon>
    </lineage>
</organism>
<feature type="repeat" description="WD" evidence="3">
    <location>
        <begin position="696"/>
        <end position="728"/>
    </location>
</feature>
<feature type="compositionally biased region" description="Gly residues" evidence="4">
    <location>
        <begin position="985"/>
        <end position="998"/>
    </location>
</feature>
<accession>A0A1I8ISW5</accession>
<dbReference type="InterPro" id="IPR001680">
    <property type="entry name" value="WD40_rpt"/>
</dbReference>
<sequence length="1366" mass="151029">MSVRHAYTIKDTHCRNITAIGFNPARREVVLGFEDGTLKVWEADPCKFVQHLSPGHQGWVTSIVYWPEIKTFITAGQDGVIMFWSGNSLVDIVHTEEAIYSMAVNIRKSQLVCGTSTGINLYELDKYKLRRHYVDPHDFIKATEHTDIVKCLAYFDSRVFSGGFDQRLIIYESGYHGVREMTPISVRRAHEAGLNNLIVAQDAEHNSWLITSAFDKCVKVWTTDGKLVHRLDDFASPVTGICFIARNKTIWVAAGYHFAFIYEPKSGENVSEFCDTFLAKEDNEVGAARKYTLQLLAYSADQHLVFGSTNRRNLVVWKYSQSGCVTTFFTETPIDCLTYTNKAPILIFSTDQQGDIVKWERKQTNAFAFSKESLRASESMEKMLQKKIARRRMAQLKKSPQQLLQEQKREGKRAKKDGQEKKKNVHSMGFRKLEFVEELDVLVAACEDSNVYVIGFDEKAFGVLVSMAPEEASYKDSSNSDAASIESTSEMDDQVTKRVAGYKCRHVLVEHNGVVTCFAIIPKRDENSCLYLVTSGWDQRICIWNLETGDLVDVFRNVDSKLWEERELAADDAILDMCYSSERNELALSSADNLVYIRRFSPVGSQLVLLGTLQGHTADVNCVKWWAKKNCWVTASEDRSIKLWDSGGVNDCILSLNAGGPVQCVCIDSVSNALVVAVENSLKVFEPDNFDLVQQNDGHFDSIRSIIHIPDNRHYVTASWDGRIGIWQAWRNKRAKDGGLISVGGGGPADQSEAATASAVAATPAVLLIRDAFKRDLADPEQQYVASEAEWEEKIESKIRELKAAYYDSELLHAHEFNRRRVQTATARRGSADPYLRDLKGSVDPYLRDLKGSGGLHLRDLKGSADPYLRDLKGSADPYLRDLKGSADPYLRDLKGSADPYLRDLKGSVGLHLRDLKGSVDPYLRDLKGSADRSTSEDLKGPASVIAAAAAASPSGPVGSAVAQVEILSTPPFPIVVSQHRVAAGGSGPSRGGGGGGAAAATAAADDGTPGPGEQQRYLPPVLRPCGQVDQKVQRVMRDGNLVNHFLHPRHGEVAPPGGVQQHLSVREVLAAVAGEGLQAVDQAGRMTKKDTLSSMIVLDMNRPSPPPLSSPLPPPRPPSHWFCRLLPRFTAILYISLKTRAVTGTRPLMTISVVRVYTSQSQPSLRTTHAPCSNSLKLSWAKFHTITPAVMNPMTARRVLHSDSRLNGKQIEIQRSTVKPSTRIGDRYWAIDRAARYTAEELLRRTSGFSQTYALRLLPNKPRMYHSGVTTRSNRRKFGMNLPYSCIRATRKHSAIPRTCELATCVHKPKPGVPCYSGTGKKKSSSFYGRLLFGPGLGENSACVSSPAAGLGHEIRAADVPLAAF</sequence>
<dbReference type="PROSITE" id="PS50082">
    <property type="entry name" value="WD_REPEATS_2"/>
    <property type="match status" value="4"/>
</dbReference>
<dbReference type="PANTHER" id="PTHR22847">
    <property type="entry name" value="WD40 REPEAT PROTEIN"/>
    <property type="match status" value="1"/>
</dbReference>
<evidence type="ECO:0000313" key="6">
    <source>
        <dbReference type="WBParaSite" id="maker-uti_cns_0015636-snap-gene-0.2-mRNA-1"/>
    </source>
</evidence>
<dbReference type="PROSITE" id="PS50294">
    <property type="entry name" value="WD_REPEATS_REGION"/>
    <property type="match status" value="3"/>
</dbReference>
<reference evidence="6" key="1">
    <citation type="submission" date="2016-11" db="UniProtKB">
        <authorList>
            <consortium name="WormBaseParasite"/>
        </authorList>
    </citation>
    <scope>IDENTIFICATION</scope>
</reference>
<feature type="repeat" description="WD" evidence="3">
    <location>
        <begin position="53"/>
        <end position="85"/>
    </location>
</feature>
<dbReference type="InterPro" id="IPR011047">
    <property type="entry name" value="Quinoprotein_ADH-like_sf"/>
</dbReference>
<feature type="repeat" description="WD" evidence="3">
    <location>
        <begin position="10"/>
        <end position="42"/>
    </location>
</feature>
<keyword evidence="2" id="KW-0677">Repeat</keyword>
<keyword evidence="5" id="KW-1185">Reference proteome</keyword>
<evidence type="ECO:0000313" key="5">
    <source>
        <dbReference type="Proteomes" id="UP000095280"/>
    </source>
</evidence>
<proteinExistence type="predicted"/>
<dbReference type="Proteomes" id="UP000095280">
    <property type="component" value="Unplaced"/>
</dbReference>